<dbReference type="PANTHER" id="PTHR43103">
    <property type="entry name" value="NUCLEOSIDE-DIPHOSPHATE-SUGAR EPIMERASE"/>
    <property type="match status" value="1"/>
</dbReference>
<dbReference type="RefSeq" id="WP_157728641.1">
    <property type="nucleotide sequence ID" value="NZ_LT629732.1"/>
</dbReference>
<evidence type="ECO:0000256" key="2">
    <source>
        <dbReference type="ARBA" id="ARBA00023002"/>
    </source>
</evidence>
<reference evidence="5 6" key="1">
    <citation type="submission" date="2016-10" db="EMBL/GenBank/DDBJ databases">
        <authorList>
            <person name="de Groot N.N."/>
        </authorList>
    </citation>
    <scope>NUCLEOTIDE SEQUENCE [LARGE SCALE GENOMIC DNA]</scope>
    <source>
        <strain evidence="5 6">DSM 22024</strain>
    </source>
</reference>
<sequence>MRIAITGAAGWLGRYVTAALETSHELVLIDNVAPEEATIFDPSAPGGRRRLPLSPSWPYHHLDILDDEGLSRALTDVEVVVHLAGRPTGEWENAKATVMTNIVGTFNVFDQARMAGARRVVNASSINAFGTFYWRVSGRSPMHRSLPLTEDEPVTPEDPYSMSKATTEVLGATFNRAFGFEAVNLRFAGVWSESTYDAALDAGLPATKEWADDLFQWVHVLDVTQGITKAALVDTVVPVPITLAAADTRAPEPTLEVLAKLRPELIQYLCEPLPKRAGLLSIARARTFLGYEPRYSLDAAVRDLS</sequence>
<dbReference type="OrthoDB" id="3338687at2"/>
<evidence type="ECO:0000313" key="6">
    <source>
        <dbReference type="Proteomes" id="UP000198983"/>
    </source>
</evidence>
<dbReference type="Proteomes" id="UP000198983">
    <property type="component" value="Chromosome I"/>
</dbReference>
<dbReference type="SUPFAM" id="SSF51735">
    <property type="entry name" value="NAD(P)-binding Rossmann-fold domains"/>
    <property type="match status" value="1"/>
</dbReference>
<organism evidence="5 6">
    <name type="scientific">Actinopolymorpha singaporensis</name>
    <dbReference type="NCBI Taxonomy" id="117157"/>
    <lineage>
        <taxon>Bacteria</taxon>
        <taxon>Bacillati</taxon>
        <taxon>Actinomycetota</taxon>
        <taxon>Actinomycetes</taxon>
        <taxon>Propionibacteriales</taxon>
        <taxon>Actinopolymorphaceae</taxon>
        <taxon>Actinopolymorpha</taxon>
    </lineage>
</organism>
<evidence type="ECO:0000256" key="1">
    <source>
        <dbReference type="ARBA" id="ARBA00007637"/>
    </source>
</evidence>
<comment type="similarity">
    <text evidence="1">Belongs to the NAD(P)-dependent epimerase/dehydratase family.</text>
</comment>
<dbReference type="AlphaFoldDB" id="A0A1H1UPD4"/>
<feature type="domain" description="NAD-dependent epimerase/dehydratase" evidence="4">
    <location>
        <begin position="3"/>
        <end position="198"/>
    </location>
</feature>
<dbReference type="EMBL" id="LT629732">
    <property type="protein sequence ID" value="SDS74140.1"/>
    <property type="molecule type" value="Genomic_DNA"/>
</dbReference>
<dbReference type="InterPro" id="IPR001509">
    <property type="entry name" value="Epimerase_deHydtase"/>
</dbReference>
<dbReference type="Gene3D" id="3.40.50.720">
    <property type="entry name" value="NAD(P)-binding Rossmann-like Domain"/>
    <property type="match status" value="1"/>
</dbReference>
<name>A0A1H1UPD4_9ACTN</name>
<evidence type="ECO:0000313" key="5">
    <source>
        <dbReference type="EMBL" id="SDS74140.1"/>
    </source>
</evidence>
<keyword evidence="6" id="KW-1185">Reference proteome</keyword>
<evidence type="ECO:0000259" key="4">
    <source>
        <dbReference type="Pfam" id="PF01370"/>
    </source>
</evidence>
<gene>
    <name evidence="5" type="ORF">SAMN04489717_3710</name>
</gene>
<dbReference type="Pfam" id="PF01370">
    <property type="entry name" value="Epimerase"/>
    <property type="match status" value="1"/>
</dbReference>
<keyword evidence="2" id="KW-0560">Oxidoreductase</keyword>
<protein>
    <submittedName>
        <fullName evidence="5">Nucleoside-diphosphate-sugar epimerase</fullName>
    </submittedName>
</protein>
<dbReference type="GO" id="GO:0016491">
    <property type="term" value="F:oxidoreductase activity"/>
    <property type="evidence" value="ECO:0007669"/>
    <property type="project" value="UniProtKB-KW"/>
</dbReference>
<accession>A0A1H1UPD4</accession>
<dbReference type="PANTHER" id="PTHR43103:SF5">
    <property type="entry name" value="4-EPIMERASE, PUTATIVE (AFU_ORTHOLOGUE AFUA_7G00360)-RELATED"/>
    <property type="match status" value="1"/>
</dbReference>
<keyword evidence="3" id="KW-0520">NAD</keyword>
<dbReference type="STRING" id="117157.SAMN04489717_3710"/>
<dbReference type="InterPro" id="IPR036291">
    <property type="entry name" value="NAD(P)-bd_dom_sf"/>
</dbReference>
<proteinExistence type="inferred from homology"/>
<evidence type="ECO:0000256" key="3">
    <source>
        <dbReference type="ARBA" id="ARBA00023027"/>
    </source>
</evidence>